<dbReference type="SMART" id="SM00671">
    <property type="entry name" value="SEL1"/>
    <property type="match status" value="10"/>
</dbReference>
<dbReference type="SUPFAM" id="SSF81901">
    <property type="entry name" value="HCP-like"/>
    <property type="match status" value="3"/>
</dbReference>
<dbReference type="Proteomes" id="UP001597375">
    <property type="component" value="Unassembled WGS sequence"/>
</dbReference>
<dbReference type="Pfam" id="PF08238">
    <property type="entry name" value="Sel1"/>
    <property type="match status" value="7"/>
</dbReference>
<accession>A0ABW5DDP7</accession>
<evidence type="ECO:0000313" key="3">
    <source>
        <dbReference type="Proteomes" id="UP001597375"/>
    </source>
</evidence>
<dbReference type="InterPro" id="IPR011990">
    <property type="entry name" value="TPR-like_helical_dom_sf"/>
</dbReference>
<dbReference type="PANTHER" id="PTHR11102">
    <property type="entry name" value="SEL-1-LIKE PROTEIN"/>
    <property type="match status" value="1"/>
</dbReference>
<organism evidence="2 3">
    <name type="scientific">Luteolibacter algae</name>
    <dbReference type="NCBI Taxonomy" id="454151"/>
    <lineage>
        <taxon>Bacteria</taxon>
        <taxon>Pseudomonadati</taxon>
        <taxon>Verrucomicrobiota</taxon>
        <taxon>Verrucomicrobiia</taxon>
        <taxon>Verrucomicrobiales</taxon>
        <taxon>Verrucomicrobiaceae</taxon>
        <taxon>Luteolibacter</taxon>
    </lineage>
</organism>
<evidence type="ECO:0000256" key="1">
    <source>
        <dbReference type="SAM" id="SignalP"/>
    </source>
</evidence>
<keyword evidence="1" id="KW-0732">Signal</keyword>
<dbReference type="Gene3D" id="1.25.40.10">
    <property type="entry name" value="Tetratricopeptide repeat domain"/>
    <property type="match status" value="2"/>
</dbReference>
<name>A0ABW5DDP7_9BACT</name>
<dbReference type="EMBL" id="JBHUIT010000031">
    <property type="protein sequence ID" value="MFD2257766.1"/>
    <property type="molecule type" value="Genomic_DNA"/>
</dbReference>
<comment type="caution">
    <text evidence="2">The sequence shown here is derived from an EMBL/GenBank/DDBJ whole genome shotgun (WGS) entry which is preliminary data.</text>
</comment>
<gene>
    <name evidence="2" type="ORF">ACFSSA_13880</name>
</gene>
<reference evidence="3" key="1">
    <citation type="journal article" date="2019" name="Int. J. Syst. Evol. Microbiol.">
        <title>The Global Catalogue of Microorganisms (GCM) 10K type strain sequencing project: providing services to taxonomists for standard genome sequencing and annotation.</title>
        <authorList>
            <consortium name="The Broad Institute Genomics Platform"/>
            <consortium name="The Broad Institute Genome Sequencing Center for Infectious Disease"/>
            <person name="Wu L."/>
            <person name="Ma J."/>
        </authorList>
    </citation>
    <scope>NUCLEOTIDE SEQUENCE [LARGE SCALE GENOMIC DNA]</scope>
    <source>
        <strain evidence="3">CGMCC 4.7106</strain>
    </source>
</reference>
<feature type="signal peptide" evidence="1">
    <location>
        <begin position="1"/>
        <end position="21"/>
    </location>
</feature>
<feature type="chain" id="PRO_5045890701" evidence="1">
    <location>
        <begin position="22"/>
        <end position="485"/>
    </location>
</feature>
<keyword evidence="3" id="KW-1185">Reference proteome</keyword>
<dbReference type="RefSeq" id="WP_386821121.1">
    <property type="nucleotide sequence ID" value="NZ_JBHUIT010000031.1"/>
</dbReference>
<proteinExistence type="predicted"/>
<evidence type="ECO:0000313" key="2">
    <source>
        <dbReference type="EMBL" id="MFD2257766.1"/>
    </source>
</evidence>
<protein>
    <submittedName>
        <fullName evidence="2">Tetratricopeptide repeat protein</fullName>
    </submittedName>
</protein>
<dbReference type="PANTHER" id="PTHR11102:SF160">
    <property type="entry name" value="ERAD-ASSOCIATED E3 UBIQUITIN-PROTEIN LIGASE COMPONENT HRD3"/>
    <property type="match status" value="1"/>
</dbReference>
<dbReference type="InterPro" id="IPR050767">
    <property type="entry name" value="Sel1_AlgK"/>
</dbReference>
<dbReference type="InterPro" id="IPR006597">
    <property type="entry name" value="Sel1-like"/>
</dbReference>
<sequence length="485" mass="51955">MKHTIISAFVLSAMASGQLFAAEGKKSSSPAKAATEAYEAGKFDDAIKLAKPLAEKGDAEAIYLMGFAHENGKGAEASREKAMEYYRKGVAKKHADSVYRLAFMLMASQEKSDVEEAKTLLENQAKTDAGVSGRILGEAYLLGRFSEKPDPETAVKWWSKSAEAGDIASMLFLARFYDGQMGFAEMRKPGLSMKNYRLAAEKGNSAGMVALGTRLLTEKDASKEQLKEGHEWLDKAIAEKNFAAYLALGNYEENTRKDPKAALAAYQKGAEAGQVDCMLRAARFYLNGIGTEADGEKGVELLKKAASTGNAEAHFQLAVLHLNQEKPDLQTAYGHLLTSANGGMALAQNELGLFYLSGRFGAADIPAAVSWFSRAAQSNLPAAQNNLGTMYERGSGVPQNLEQAMKFYSLAAAQGNASATLALARFHAAGAATTMNKPLGWALAKLAGEIGEANAANFITELEKTLSKEDLAAGKKELERIKSGK</sequence>